<organism evidence="3 4">
    <name type="scientific">Pseudonocardia zijingensis</name>
    <dbReference type="NCBI Taxonomy" id="153376"/>
    <lineage>
        <taxon>Bacteria</taxon>
        <taxon>Bacillati</taxon>
        <taxon>Actinomycetota</taxon>
        <taxon>Actinomycetes</taxon>
        <taxon>Pseudonocardiales</taxon>
        <taxon>Pseudonocardiaceae</taxon>
        <taxon>Pseudonocardia</taxon>
    </lineage>
</organism>
<feature type="compositionally biased region" description="Basic and acidic residues" evidence="1">
    <location>
        <begin position="72"/>
        <end position="89"/>
    </location>
</feature>
<proteinExistence type="predicted"/>
<evidence type="ECO:0000313" key="3">
    <source>
        <dbReference type="EMBL" id="GAA0908794.1"/>
    </source>
</evidence>
<keyword evidence="4" id="KW-1185">Reference proteome</keyword>
<dbReference type="EMBL" id="BAAAHP010000329">
    <property type="protein sequence ID" value="GAA0908794.1"/>
    <property type="molecule type" value="Genomic_DNA"/>
</dbReference>
<dbReference type="RefSeq" id="WP_379590802.1">
    <property type="nucleotide sequence ID" value="NZ_JBHSKO010000040.1"/>
</dbReference>
<accession>A0ABN1NJJ0</accession>
<evidence type="ECO:0000256" key="1">
    <source>
        <dbReference type="SAM" id="MobiDB-lite"/>
    </source>
</evidence>
<feature type="transmembrane region" description="Helical" evidence="2">
    <location>
        <begin position="22"/>
        <end position="48"/>
    </location>
</feature>
<keyword evidence="2" id="KW-0812">Transmembrane</keyword>
<protein>
    <submittedName>
        <fullName evidence="3">Uncharacterized protein</fullName>
    </submittedName>
</protein>
<feature type="region of interest" description="Disordered" evidence="1">
    <location>
        <begin position="52"/>
        <end position="89"/>
    </location>
</feature>
<reference evidence="3 4" key="1">
    <citation type="journal article" date="2019" name="Int. J. Syst. Evol. Microbiol.">
        <title>The Global Catalogue of Microorganisms (GCM) 10K type strain sequencing project: providing services to taxonomists for standard genome sequencing and annotation.</title>
        <authorList>
            <consortium name="The Broad Institute Genomics Platform"/>
            <consortium name="The Broad Institute Genome Sequencing Center for Infectious Disease"/>
            <person name="Wu L."/>
            <person name="Ma J."/>
        </authorList>
    </citation>
    <scope>NUCLEOTIDE SEQUENCE [LARGE SCALE GENOMIC DNA]</scope>
    <source>
        <strain evidence="3 4">JCM 11117</strain>
    </source>
</reference>
<keyword evidence="2" id="KW-0472">Membrane</keyword>
<evidence type="ECO:0000313" key="4">
    <source>
        <dbReference type="Proteomes" id="UP001499967"/>
    </source>
</evidence>
<keyword evidence="2" id="KW-1133">Transmembrane helix</keyword>
<sequence>MSSLCSGQRRIGHWKSPRDEGAVIGTLGWVIVVAAAWLAVAAGVGVLVGRLIRERDRQVPPSPEPPPATRRGPADPVHRGPDPGRGRRP</sequence>
<name>A0ABN1NJJ0_9PSEU</name>
<dbReference type="Proteomes" id="UP001499967">
    <property type="component" value="Unassembled WGS sequence"/>
</dbReference>
<gene>
    <name evidence="3" type="ORF">GCM10009559_78380</name>
</gene>
<comment type="caution">
    <text evidence="3">The sequence shown here is derived from an EMBL/GenBank/DDBJ whole genome shotgun (WGS) entry which is preliminary data.</text>
</comment>
<evidence type="ECO:0000256" key="2">
    <source>
        <dbReference type="SAM" id="Phobius"/>
    </source>
</evidence>